<dbReference type="Gene3D" id="3.40.50.620">
    <property type="entry name" value="HUPs"/>
    <property type="match status" value="1"/>
</dbReference>
<reference evidence="8 9" key="1">
    <citation type="journal article" date="2019" name="Nat. Microbiol.">
        <title>Mediterranean grassland soil C-N compound turnover is dependent on rainfall and depth, and is mediated by genomically divergent microorganisms.</title>
        <authorList>
            <person name="Diamond S."/>
            <person name="Andeer P.F."/>
            <person name="Li Z."/>
            <person name="Crits-Christoph A."/>
            <person name="Burstein D."/>
            <person name="Anantharaman K."/>
            <person name="Lane K.R."/>
            <person name="Thomas B.C."/>
            <person name="Pan C."/>
            <person name="Northen T.R."/>
            <person name="Banfield J.F."/>
        </authorList>
    </citation>
    <scope>NUCLEOTIDE SEQUENCE [LARGE SCALE GENOMIC DNA]</scope>
    <source>
        <strain evidence="8">NP_2</strain>
    </source>
</reference>
<accession>A0A537LHK0</accession>
<dbReference type="SUPFAM" id="SSF52402">
    <property type="entry name" value="Adenine nucleotide alpha hydrolases-like"/>
    <property type="match status" value="1"/>
</dbReference>
<dbReference type="InterPro" id="IPR012795">
    <property type="entry name" value="tRNA_Ile_lys_synt_N"/>
</dbReference>
<keyword evidence="5" id="KW-0067">ATP-binding</keyword>
<organism evidence="8 9">
    <name type="scientific">Candidatus Segetimicrobium genomatis</name>
    <dbReference type="NCBI Taxonomy" id="2569760"/>
    <lineage>
        <taxon>Bacteria</taxon>
        <taxon>Bacillati</taxon>
        <taxon>Candidatus Sysuimicrobiota</taxon>
        <taxon>Candidatus Sysuimicrobiia</taxon>
        <taxon>Candidatus Sysuimicrobiales</taxon>
        <taxon>Candidatus Segetimicrobiaceae</taxon>
        <taxon>Candidatus Segetimicrobium</taxon>
    </lineage>
</organism>
<dbReference type="PANTHER" id="PTHR43033:SF1">
    <property type="entry name" value="TRNA(ILE)-LYSIDINE SYNTHASE-RELATED"/>
    <property type="match status" value="1"/>
</dbReference>
<feature type="domain" description="tRNA(Ile)-lysidine/2-thiocytidine synthase N-terminal" evidence="7">
    <location>
        <begin position="40"/>
        <end position="221"/>
    </location>
</feature>
<protein>
    <recommendedName>
        <fullName evidence="1">tRNA(Ile)-lysidine synthetase</fullName>
        <ecNumber evidence="1">6.3.4.19</ecNumber>
    </recommendedName>
</protein>
<dbReference type="Pfam" id="PF01171">
    <property type="entry name" value="ATP_bind_3"/>
    <property type="match status" value="1"/>
</dbReference>
<name>A0A537LHK0_9BACT</name>
<comment type="caution">
    <text evidence="8">The sequence shown here is derived from an EMBL/GenBank/DDBJ whole genome shotgun (WGS) entry which is preliminary data.</text>
</comment>
<keyword evidence="4" id="KW-0547">Nucleotide-binding</keyword>
<evidence type="ECO:0000256" key="3">
    <source>
        <dbReference type="ARBA" id="ARBA00022694"/>
    </source>
</evidence>
<dbReference type="NCBIfam" id="TIGR02432">
    <property type="entry name" value="lysidine_TilS_N"/>
    <property type="match status" value="1"/>
</dbReference>
<evidence type="ECO:0000259" key="7">
    <source>
        <dbReference type="Pfam" id="PF01171"/>
    </source>
</evidence>
<dbReference type="CDD" id="cd01992">
    <property type="entry name" value="TilS_N"/>
    <property type="match status" value="1"/>
</dbReference>
<keyword evidence="2" id="KW-0436">Ligase</keyword>
<dbReference type="InterPro" id="IPR014729">
    <property type="entry name" value="Rossmann-like_a/b/a_fold"/>
</dbReference>
<dbReference type="InterPro" id="IPR012094">
    <property type="entry name" value="tRNA_Ile_lys_synt"/>
</dbReference>
<dbReference type="GO" id="GO:0032267">
    <property type="term" value="F:tRNA(Ile)-lysidine synthase activity"/>
    <property type="evidence" value="ECO:0007669"/>
    <property type="project" value="UniProtKB-EC"/>
</dbReference>
<dbReference type="PANTHER" id="PTHR43033">
    <property type="entry name" value="TRNA(ILE)-LYSIDINE SYNTHASE-RELATED"/>
    <property type="match status" value="1"/>
</dbReference>
<dbReference type="GO" id="GO:0008033">
    <property type="term" value="P:tRNA processing"/>
    <property type="evidence" value="ECO:0007669"/>
    <property type="project" value="UniProtKB-KW"/>
</dbReference>
<dbReference type="EMBL" id="VBAJ01000178">
    <property type="protein sequence ID" value="TMJ07453.1"/>
    <property type="molecule type" value="Genomic_DNA"/>
</dbReference>
<dbReference type="AlphaFoldDB" id="A0A537LHK0"/>
<keyword evidence="3" id="KW-0819">tRNA processing</keyword>
<dbReference type="HAMAP" id="MF_01161">
    <property type="entry name" value="tRNA_Ile_lys_synt"/>
    <property type="match status" value="1"/>
</dbReference>
<dbReference type="InterPro" id="IPR011063">
    <property type="entry name" value="TilS/TtcA_N"/>
</dbReference>
<evidence type="ECO:0000256" key="1">
    <source>
        <dbReference type="ARBA" id="ARBA00013267"/>
    </source>
</evidence>
<feature type="non-terminal residue" evidence="8">
    <location>
        <position position="286"/>
    </location>
</feature>
<dbReference type="EC" id="6.3.4.19" evidence="1"/>
<evidence type="ECO:0000256" key="4">
    <source>
        <dbReference type="ARBA" id="ARBA00022741"/>
    </source>
</evidence>
<comment type="catalytic activity">
    <reaction evidence="6">
        <text>cytidine(34) in tRNA(Ile2) + L-lysine + ATP = lysidine(34) in tRNA(Ile2) + AMP + diphosphate + H(+)</text>
        <dbReference type="Rhea" id="RHEA:43744"/>
        <dbReference type="Rhea" id="RHEA-COMP:10625"/>
        <dbReference type="Rhea" id="RHEA-COMP:10670"/>
        <dbReference type="ChEBI" id="CHEBI:15378"/>
        <dbReference type="ChEBI" id="CHEBI:30616"/>
        <dbReference type="ChEBI" id="CHEBI:32551"/>
        <dbReference type="ChEBI" id="CHEBI:33019"/>
        <dbReference type="ChEBI" id="CHEBI:82748"/>
        <dbReference type="ChEBI" id="CHEBI:83665"/>
        <dbReference type="ChEBI" id="CHEBI:456215"/>
        <dbReference type="EC" id="6.3.4.19"/>
    </reaction>
</comment>
<dbReference type="GO" id="GO:0005524">
    <property type="term" value="F:ATP binding"/>
    <property type="evidence" value="ECO:0007669"/>
    <property type="project" value="UniProtKB-KW"/>
</dbReference>
<evidence type="ECO:0000256" key="2">
    <source>
        <dbReference type="ARBA" id="ARBA00022598"/>
    </source>
</evidence>
<evidence type="ECO:0000313" key="9">
    <source>
        <dbReference type="Proteomes" id="UP000318661"/>
    </source>
</evidence>
<evidence type="ECO:0000256" key="6">
    <source>
        <dbReference type="ARBA" id="ARBA00048539"/>
    </source>
</evidence>
<sequence>MTRTGEGRRASPFLFAMSDLHEKVRHTIKKFDLLRAGDTVVVAVSGGADSVALLHLLRGLQDEYALALHIAHLNHRLRPEAGADAEFVRQMAVNLGIPVTVEEVDVAARAAQEKRSLEDAGRQARYEFFARVAAAVRASRVATAHTQDDQVETVAMRFLRGVAWEMLAGIPASRRLGAANVVRPLLETPRAELLGYLRRQEIAWRDDATNRDQRFLRNWVRLTWLPALEARHSQSRSLLLEMGTLARDADRLLAETAAAVLAQAHREGRTIQFALDALRELPPEVR</sequence>
<gene>
    <name evidence="8" type="primary">tilS</name>
    <name evidence="8" type="ORF">E6G99_06675</name>
</gene>
<evidence type="ECO:0000313" key="8">
    <source>
        <dbReference type="EMBL" id="TMJ07453.1"/>
    </source>
</evidence>
<proteinExistence type="inferred from homology"/>
<evidence type="ECO:0000256" key="5">
    <source>
        <dbReference type="ARBA" id="ARBA00022840"/>
    </source>
</evidence>
<dbReference type="Proteomes" id="UP000318661">
    <property type="component" value="Unassembled WGS sequence"/>
</dbReference>